<proteinExistence type="predicted"/>
<evidence type="ECO:0008006" key="4">
    <source>
        <dbReference type="Google" id="ProtNLM"/>
    </source>
</evidence>
<dbReference type="PROSITE" id="PS51257">
    <property type="entry name" value="PROKAR_LIPOPROTEIN"/>
    <property type="match status" value="1"/>
</dbReference>
<sequence length="147" mass="15689">MPNVLKKTAILSATAAIALLFAGCGESKVAQCNKVIKVANQATVLGQEFDKNSKSAKGAKGLTELANKIDQIGTEMKGLEIKDEKLQGFQGRFIKLYQDISKNLNETATAIDKKNLPAANKSLASLRKSSSEETAIVKEINGYCAGK</sequence>
<accession>A0A8J7HG60</accession>
<name>A0A8J7HG60_9CYAN</name>
<protein>
    <recommendedName>
        <fullName evidence="4">Lipoprotein</fullName>
    </recommendedName>
</protein>
<dbReference type="EMBL" id="JAECZB010000062">
    <property type="protein sequence ID" value="MBH8554158.1"/>
    <property type="molecule type" value="Genomic_DNA"/>
</dbReference>
<gene>
    <name evidence="2" type="ORF">I8751_17650</name>
</gene>
<evidence type="ECO:0000313" key="2">
    <source>
        <dbReference type="EMBL" id="MBH8554158.1"/>
    </source>
</evidence>
<evidence type="ECO:0000256" key="1">
    <source>
        <dbReference type="SAM" id="SignalP"/>
    </source>
</evidence>
<evidence type="ECO:0000313" key="3">
    <source>
        <dbReference type="Proteomes" id="UP000599391"/>
    </source>
</evidence>
<keyword evidence="1" id="KW-0732">Signal</keyword>
<comment type="caution">
    <text evidence="2">The sequence shown here is derived from an EMBL/GenBank/DDBJ whole genome shotgun (WGS) entry which is preliminary data.</text>
</comment>
<dbReference type="Proteomes" id="UP000599391">
    <property type="component" value="Unassembled WGS sequence"/>
</dbReference>
<keyword evidence="3" id="KW-1185">Reference proteome</keyword>
<dbReference type="RefSeq" id="WP_214440406.1">
    <property type="nucleotide sequence ID" value="NZ_JAECZB010000062.1"/>
</dbReference>
<feature type="chain" id="PRO_5035302456" description="Lipoprotein" evidence="1">
    <location>
        <begin position="23"/>
        <end position="147"/>
    </location>
</feature>
<organism evidence="2 3">
    <name type="scientific">Atlanticothrix silvestris CENA357</name>
    <dbReference type="NCBI Taxonomy" id="1725252"/>
    <lineage>
        <taxon>Bacteria</taxon>
        <taxon>Bacillati</taxon>
        <taxon>Cyanobacteriota</taxon>
        <taxon>Cyanophyceae</taxon>
        <taxon>Nostocales</taxon>
        <taxon>Nodulariaceae</taxon>
        <taxon>Atlanticothrix</taxon>
        <taxon>Atlanticothrix silvestris</taxon>
    </lineage>
</organism>
<feature type="signal peptide" evidence="1">
    <location>
        <begin position="1"/>
        <end position="22"/>
    </location>
</feature>
<dbReference type="AlphaFoldDB" id="A0A8J7HG60"/>
<reference evidence="2 3" key="1">
    <citation type="journal article" date="2021" name="Int. J. Syst. Evol. Microbiol.">
        <title>Amazonocrinis nigriterrae gen. nov., sp. nov., Atlanticothrix silvestris gen. nov., sp. nov. and Dendronalium phyllosphericum gen. nov., sp. nov., nostocacean cyanobacteria from Brazilian environments.</title>
        <authorList>
            <person name="Alvarenga D.O."/>
            <person name="Andreote A.P.D."/>
            <person name="Branco L.H.Z."/>
            <person name="Delbaje E."/>
            <person name="Cruz R.B."/>
            <person name="Varani A.M."/>
            <person name="Fiore M.F."/>
        </authorList>
    </citation>
    <scope>NUCLEOTIDE SEQUENCE [LARGE SCALE GENOMIC DNA]</scope>
    <source>
        <strain evidence="2 3">CENA357</strain>
    </source>
</reference>